<feature type="compositionally biased region" description="Low complexity" evidence="1">
    <location>
        <begin position="15"/>
        <end position="24"/>
    </location>
</feature>
<feature type="non-terminal residue" evidence="2">
    <location>
        <position position="1"/>
    </location>
</feature>
<keyword evidence="3" id="KW-1185">Reference proteome</keyword>
<dbReference type="Proteomes" id="UP001432322">
    <property type="component" value="Unassembled WGS sequence"/>
</dbReference>
<proteinExistence type="predicted"/>
<feature type="region of interest" description="Disordered" evidence="1">
    <location>
        <begin position="255"/>
        <end position="293"/>
    </location>
</feature>
<feature type="region of interest" description="Disordered" evidence="1">
    <location>
        <begin position="196"/>
        <end position="217"/>
    </location>
</feature>
<evidence type="ECO:0000313" key="3">
    <source>
        <dbReference type="Proteomes" id="UP001432322"/>
    </source>
</evidence>
<evidence type="ECO:0000256" key="1">
    <source>
        <dbReference type="SAM" id="MobiDB-lite"/>
    </source>
</evidence>
<accession>A0AAV5V9X7</accession>
<comment type="caution">
    <text evidence="2">The sequence shown here is derived from an EMBL/GenBank/DDBJ whole genome shotgun (WGS) entry which is preliminary data.</text>
</comment>
<sequence>SDGSPPADMSSVLVDPSTSTSDNDSPTKRNWNNHHMKENREAKVHQRIVFARLVHHHRKILFGTDDGSDRLDAVDPMAKETVWKWIAEQVKDLETFKGKSWSRLRDHDWQYIRRHAVTRYENNSIAPGPLGELDLIVIECINRNIHPLSDPPRSSLPSSTALIAAQLRLEPPLIESIIVKEEMPSTMDTLLASTEEAAIREEEEEEEREGQDILQEGPTNLVSSLLSIIKSETQVIPNQNGHLQQTDSMETLNGCTTNSSNSPHERAKKRKKSERNGGLSEWMSVEEHDDEMRRLERRKREIEISIMEREESRREEMHQLEIEHKRLLIESSRRSLHNK</sequence>
<evidence type="ECO:0000313" key="2">
    <source>
        <dbReference type="EMBL" id="GMT14679.1"/>
    </source>
</evidence>
<feature type="region of interest" description="Disordered" evidence="1">
    <location>
        <begin position="1"/>
        <end position="38"/>
    </location>
</feature>
<name>A0AAV5V9X7_9BILA</name>
<evidence type="ECO:0008006" key="4">
    <source>
        <dbReference type="Google" id="ProtNLM"/>
    </source>
</evidence>
<organism evidence="2 3">
    <name type="scientific">Pristionchus fissidentatus</name>
    <dbReference type="NCBI Taxonomy" id="1538716"/>
    <lineage>
        <taxon>Eukaryota</taxon>
        <taxon>Metazoa</taxon>
        <taxon>Ecdysozoa</taxon>
        <taxon>Nematoda</taxon>
        <taxon>Chromadorea</taxon>
        <taxon>Rhabditida</taxon>
        <taxon>Rhabditina</taxon>
        <taxon>Diplogasteromorpha</taxon>
        <taxon>Diplogasteroidea</taxon>
        <taxon>Neodiplogasteridae</taxon>
        <taxon>Pristionchus</taxon>
    </lineage>
</organism>
<dbReference type="EMBL" id="BTSY01000002">
    <property type="protein sequence ID" value="GMT14679.1"/>
    <property type="molecule type" value="Genomic_DNA"/>
</dbReference>
<reference evidence="2" key="1">
    <citation type="submission" date="2023-10" db="EMBL/GenBank/DDBJ databases">
        <title>Genome assembly of Pristionchus species.</title>
        <authorList>
            <person name="Yoshida K."/>
            <person name="Sommer R.J."/>
        </authorList>
    </citation>
    <scope>NUCLEOTIDE SEQUENCE</scope>
    <source>
        <strain evidence="2">RS5133</strain>
    </source>
</reference>
<protein>
    <recommendedName>
        <fullName evidence="4">Regulatory protein zeste</fullName>
    </recommendedName>
</protein>
<gene>
    <name evidence="2" type="ORF">PFISCL1PPCAC_5976</name>
</gene>
<dbReference type="AlphaFoldDB" id="A0AAV5V9X7"/>